<accession>A0ABY3SWQ3</accession>
<dbReference type="RefSeq" id="WP_236497421.1">
    <property type="nucleotide sequence ID" value="NZ_CP091244.1"/>
</dbReference>
<gene>
    <name evidence="1" type="ORF">L2Y54_15650</name>
</gene>
<reference evidence="1" key="1">
    <citation type="journal article" date="2022" name="Microorganisms">
        <title>Two New Species of Filamentous Sulfur Bacteria of the Genus Thiothrix, Thiothrix winogradskyi sp. nov. and 'Candidatus Thiothrix sulfatifontis' sp. nov.</title>
        <authorList>
            <person name="Ravin N.V."/>
            <person name="Rossetti S."/>
            <person name="Beletsky A.V."/>
            <person name="Kadnikov V.V."/>
            <person name="Rudenko T.S."/>
            <person name="Smolyakov D.D."/>
            <person name="Moskvitina M.I."/>
            <person name="Gureeva M.V."/>
            <person name="Mardanov A.V."/>
            <person name="Grabovich M.Y."/>
        </authorList>
    </citation>
    <scope>NUCLEOTIDE SEQUENCE</scope>
    <source>
        <strain evidence="1">CT3</strain>
    </source>
</reference>
<dbReference type="SUPFAM" id="SSF46955">
    <property type="entry name" value="Putative DNA-binding domain"/>
    <property type="match status" value="1"/>
</dbReference>
<keyword evidence="2" id="KW-1185">Reference proteome</keyword>
<dbReference type="EMBL" id="CP091244">
    <property type="protein sequence ID" value="UJS23367.1"/>
    <property type="molecule type" value="Genomic_DNA"/>
</dbReference>
<dbReference type="Proteomes" id="UP001054801">
    <property type="component" value="Chromosome"/>
</dbReference>
<sequence length="102" mass="11769">MIKQTTTPSRATRRIRRNRDAIRRAQIVEQIPGYTLNGDPLFKEKEAAPYIGFAPRTLEKWRHDYPDRLPYILVGRSVRYRKSALDAFLAAHTVTDGRGVSK</sequence>
<evidence type="ECO:0000313" key="2">
    <source>
        <dbReference type="Proteomes" id="UP001054801"/>
    </source>
</evidence>
<proteinExistence type="predicted"/>
<protein>
    <submittedName>
        <fullName evidence="1">Helix-turn-helix domain-containing protein</fullName>
    </submittedName>
</protein>
<dbReference type="InterPro" id="IPR009061">
    <property type="entry name" value="DNA-bd_dom_put_sf"/>
</dbReference>
<name>A0ABY3SWQ3_9GAMM</name>
<organism evidence="1 2">
    <name type="scientific">Thiothrix winogradskyi</name>
    <dbReference type="NCBI Taxonomy" id="96472"/>
    <lineage>
        <taxon>Bacteria</taxon>
        <taxon>Pseudomonadati</taxon>
        <taxon>Pseudomonadota</taxon>
        <taxon>Gammaproteobacteria</taxon>
        <taxon>Thiotrichales</taxon>
        <taxon>Thiotrichaceae</taxon>
        <taxon>Thiothrix</taxon>
    </lineage>
</organism>
<evidence type="ECO:0000313" key="1">
    <source>
        <dbReference type="EMBL" id="UJS23367.1"/>
    </source>
</evidence>